<accession>X0XNR7</accession>
<gene>
    <name evidence="1" type="ORF">S01H1_84825</name>
</gene>
<evidence type="ECO:0000313" key="1">
    <source>
        <dbReference type="EMBL" id="GAG44840.1"/>
    </source>
</evidence>
<name>X0XNR7_9ZZZZ</name>
<sequence length="117" mass="12833">LILDPTPSPTPLPPFTYHFPLAYKLGRIEINGAWINNSEGQVQYGFLSGDAIQFVADLVNFNGSDVLVNLTWSQDGPCGESLVMDREFILKPGTRQEVAESTTPDCLGIYTNTVKLS</sequence>
<comment type="caution">
    <text evidence="1">The sequence shown here is derived from an EMBL/GenBank/DDBJ whole genome shotgun (WGS) entry which is preliminary data.</text>
</comment>
<organism evidence="1">
    <name type="scientific">marine sediment metagenome</name>
    <dbReference type="NCBI Taxonomy" id="412755"/>
    <lineage>
        <taxon>unclassified sequences</taxon>
        <taxon>metagenomes</taxon>
        <taxon>ecological metagenomes</taxon>
    </lineage>
</organism>
<feature type="non-terminal residue" evidence="1">
    <location>
        <position position="117"/>
    </location>
</feature>
<dbReference type="AlphaFoldDB" id="X0XNR7"/>
<proteinExistence type="predicted"/>
<dbReference type="EMBL" id="BARS01058031">
    <property type="protein sequence ID" value="GAG44840.1"/>
    <property type="molecule type" value="Genomic_DNA"/>
</dbReference>
<reference evidence="1" key="1">
    <citation type="journal article" date="2014" name="Front. Microbiol.">
        <title>High frequency of phylogenetically diverse reductive dehalogenase-homologous genes in deep subseafloor sedimentary metagenomes.</title>
        <authorList>
            <person name="Kawai M."/>
            <person name="Futagami T."/>
            <person name="Toyoda A."/>
            <person name="Takaki Y."/>
            <person name="Nishi S."/>
            <person name="Hori S."/>
            <person name="Arai W."/>
            <person name="Tsubouchi T."/>
            <person name="Morono Y."/>
            <person name="Uchiyama I."/>
            <person name="Ito T."/>
            <person name="Fujiyama A."/>
            <person name="Inagaki F."/>
            <person name="Takami H."/>
        </authorList>
    </citation>
    <scope>NUCLEOTIDE SEQUENCE</scope>
    <source>
        <strain evidence="1">Expedition CK06-06</strain>
    </source>
</reference>
<feature type="non-terminal residue" evidence="1">
    <location>
        <position position="1"/>
    </location>
</feature>
<protein>
    <submittedName>
        <fullName evidence="1">Uncharacterized protein</fullName>
    </submittedName>
</protein>